<evidence type="ECO:0000313" key="4">
    <source>
        <dbReference type="Proteomes" id="UP000807769"/>
    </source>
</evidence>
<dbReference type="Proteomes" id="UP000807769">
    <property type="component" value="Unassembled WGS sequence"/>
</dbReference>
<feature type="domain" description="Nephrocystin 3-like N-terminal" evidence="2">
    <location>
        <begin position="7"/>
        <end position="85"/>
    </location>
</feature>
<dbReference type="OrthoDB" id="4760524at2759"/>
<keyword evidence="4" id="KW-1185">Reference proteome</keyword>
<reference evidence="3" key="1">
    <citation type="journal article" date="2020" name="New Phytol.">
        <title>Comparative genomics reveals dynamic genome evolution in host specialist ectomycorrhizal fungi.</title>
        <authorList>
            <person name="Lofgren L.A."/>
            <person name="Nguyen N.H."/>
            <person name="Vilgalys R."/>
            <person name="Ruytinx J."/>
            <person name="Liao H.L."/>
            <person name="Branco S."/>
            <person name="Kuo A."/>
            <person name="LaButti K."/>
            <person name="Lipzen A."/>
            <person name="Andreopoulos W."/>
            <person name="Pangilinan J."/>
            <person name="Riley R."/>
            <person name="Hundley H."/>
            <person name="Na H."/>
            <person name="Barry K."/>
            <person name="Grigoriev I.V."/>
            <person name="Stajich J.E."/>
            <person name="Kennedy P.G."/>
        </authorList>
    </citation>
    <scope>NUCLEOTIDE SEQUENCE</scope>
    <source>
        <strain evidence="3">MN1</strain>
    </source>
</reference>
<dbReference type="AlphaFoldDB" id="A0A9P7EMP6"/>
<gene>
    <name evidence="3" type="ORF">BJ212DRAFT_1474907</name>
</gene>
<keyword evidence="1" id="KW-0677">Repeat</keyword>
<dbReference type="InterPro" id="IPR056884">
    <property type="entry name" value="NPHP3-like_N"/>
</dbReference>
<dbReference type="GeneID" id="64633182"/>
<protein>
    <recommendedName>
        <fullName evidence="2">Nephrocystin 3-like N-terminal domain-containing protein</fullName>
    </recommendedName>
</protein>
<dbReference type="EMBL" id="JABBWG010000002">
    <property type="protein sequence ID" value="KAG1825514.1"/>
    <property type="molecule type" value="Genomic_DNA"/>
</dbReference>
<proteinExistence type="predicted"/>
<accession>A0A9P7EMP6</accession>
<dbReference type="Pfam" id="PF24883">
    <property type="entry name" value="NPHP3_N"/>
    <property type="match status" value="1"/>
</dbReference>
<organism evidence="3 4">
    <name type="scientific">Suillus subaureus</name>
    <dbReference type="NCBI Taxonomy" id="48587"/>
    <lineage>
        <taxon>Eukaryota</taxon>
        <taxon>Fungi</taxon>
        <taxon>Dikarya</taxon>
        <taxon>Basidiomycota</taxon>
        <taxon>Agaricomycotina</taxon>
        <taxon>Agaricomycetes</taxon>
        <taxon>Agaricomycetidae</taxon>
        <taxon>Boletales</taxon>
        <taxon>Suillineae</taxon>
        <taxon>Suillaceae</taxon>
        <taxon>Suillus</taxon>
    </lineage>
</organism>
<sequence>MGYFFMTLAYQLASNFPSIQEDMEELFLQPLWILHHRLSQCPPSVFVVDALDECISPTELADLISLLGQALREPNLPVIHILLTSCLEEHIHKAMQNEGMHSLVCKIPANTSGASIAVTISLDDADVDNVIYIYLEHSFRKLQSHHPDFPQLPRCQLARLAK</sequence>
<dbReference type="RefSeq" id="XP_041198767.1">
    <property type="nucleotide sequence ID" value="XM_041339166.1"/>
</dbReference>
<evidence type="ECO:0000259" key="2">
    <source>
        <dbReference type="Pfam" id="PF24883"/>
    </source>
</evidence>
<evidence type="ECO:0000313" key="3">
    <source>
        <dbReference type="EMBL" id="KAG1825514.1"/>
    </source>
</evidence>
<name>A0A9P7EMP6_9AGAM</name>
<evidence type="ECO:0000256" key="1">
    <source>
        <dbReference type="ARBA" id="ARBA00022737"/>
    </source>
</evidence>
<comment type="caution">
    <text evidence="3">The sequence shown here is derived from an EMBL/GenBank/DDBJ whole genome shotgun (WGS) entry which is preliminary data.</text>
</comment>